<dbReference type="PROSITE" id="PS00211">
    <property type="entry name" value="ABC_TRANSPORTER_1"/>
    <property type="match status" value="1"/>
</dbReference>
<gene>
    <name evidence="10" type="ORF">CAE01nite_18110</name>
</gene>
<dbReference type="EMBL" id="BJYY01000013">
    <property type="protein sequence ID" value="GEO34086.1"/>
    <property type="molecule type" value="Genomic_DNA"/>
</dbReference>
<evidence type="ECO:0000256" key="3">
    <source>
        <dbReference type="ARBA" id="ARBA00022741"/>
    </source>
</evidence>
<feature type="transmembrane region" description="Helical" evidence="7">
    <location>
        <begin position="167"/>
        <end position="185"/>
    </location>
</feature>
<organism evidence="10 11">
    <name type="scientific">Cellulomonas aerilata</name>
    <dbReference type="NCBI Taxonomy" id="515326"/>
    <lineage>
        <taxon>Bacteria</taxon>
        <taxon>Bacillati</taxon>
        <taxon>Actinomycetota</taxon>
        <taxon>Actinomycetes</taxon>
        <taxon>Micrococcales</taxon>
        <taxon>Cellulomonadaceae</taxon>
        <taxon>Cellulomonas</taxon>
    </lineage>
</organism>
<dbReference type="Gene3D" id="3.40.50.300">
    <property type="entry name" value="P-loop containing nucleotide triphosphate hydrolases"/>
    <property type="match status" value="1"/>
</dbReference>
<dbReference type="SUPFAM" id="SSF52540">
    <property type="entry name" value="P-loop containing nucleoside triphosphate hydrolases"/>
    <property type="match status" value="1"/>
</dbReference>
<evidence type="ECO:0000313" key="11">
    <source>
        <dbReference type="Proteomes" id="UP000321181"/>
    </source>
</evidence>
<dbReference type="GO" id="GO:0005886">
    <property type="term" value="C:plasma membrane"/>
    <property type="evidence" value="ECO:0007669"/>
    <property type="project" value="UniProtKB-SubCell"/>
</dbReference>
<dbReference type="InterPro" id="IPR014223">
    <property type="entry name" value="ABC_CydC/D"/>
</dbReference>
<keyword evidence="6 7" id="KW-0472">Membrane</keyword>
<dbReference type="PROSITE" id="PS50893">
    <property type="entry name" value="ABC_TRANSPORTER_2"/>
    <property type="match status" value="1"/>
</dbReference>
<feature type="transmembrane region" description="Helical" evidence="7">
    <location>
        <begin position="282"/>
        <end position="305"/>
    </location>
</feature>
<dbReference type="PROSITE" id="PS50929">
    <property type="entry name" value="ABC_TM1F"/>
    <property type="match status" value="1"/>
</dbReference>
<keyword evidence="2 7" id="KW-0812">Transmembrane</keyword>
<dbReference type="OrthoDB" id="3237158at2"/>
<evidence type="ECO:0000256" key="2">
    <source>
        <dbReference type="ARBA" id="ARBA00022692"/>
    </source>
</evidence>
<dbReference type="GO" id="GO:0034040">
    <property type="term" value="F:ATPase-coupled lipid transmembrane transporter activity"/>
    <property type="evidence" value="ECO:0007669"/>
    <property type="project" value="TreeGrafter"/>
</dbReference>
<proteinExistence type="predicted"/>
<evidence type="ECO:0000256" key="4">
    <source>
        <dbReference type="ARBA" id="ARBA00022840"/>
    </source>
</evidence>
<dbReference type="Pfam" id="PF00005">
    <property type="entry name" value="ABC_tran"/>
    <property type="match status" value="1"/>
</dbReference>
<evidence type="ECO:0000259" key="8">
    <source>
        <dbReference type="PROSITE" id="PS50893"/>
    </source>
</evidence>
<evidence type="ECO:0000259" key="9">
    <source>
        <dbReference type="PROSITE" id="PS50929"/>
    </source>
</evidence>
<feature type="transmembrane region" description="Helical" evidence="7">
    <location>
        <begin position="252"/>
        <end position="270"/>
    </location>
</feature>
<keyword evidence="11" id="KW-1185">Reference proteome</keyword>
<name>A0A512DCA3_9CELL</name>
<dbReference type="GO" id="GO:0045454">
    <property type="term" value="P:cell redox homeostasis"/>
    <property type="evidence" value="ECO:0007669"/>
    <property type="project" value="InterPro"/>
</dbReference>
<evidence type="ECO:0000313" key="10">
    <source>
        <dbReference type="EMBL" id="GEO34086.1"/>
    </source>
</evidence>
<dbReference type="CDD" id="cd03228">
    <property type="entry name" value="ABCC_MRP_Like"/>
    <property type="match status" value="1"/>
</dbReference>
<accession>A0A512DCA3</accession>
<dbReference type="InterPro" id="IPR017871">
    <property type="entry name" value="ABC_transporter-like_CS"/>
</dbReference>
<evidence type="ECO:0000256" key="1">
    <source>
        <dbReference type="ARBA" id="ARBA00004651"/>
    </source>
</evidence>
<evidence type="ECO:0000256" key="6">
    <source>
        <dbReference type="ARBA" id="ARBA00023136"/>
    </source>
</evidence>
<dbReference type="InterPro" id="IPR036640">
    <property type="entry name" value="ABC1_TM_sf"/>
</dbReference>
<dbReference type="InterPro" id="IPR011527">
    <property type="entry name" value="ABC1_TM_dom"/>
</dbReference>
<keyword evidence="4" id="KW-0067">ATP-binding</keyword>
<keyword evidence="5 7" id="KW-1133">Transmembrane helix</keyword>
<evidence type="ECO:0000256" key="5">
    <source>
        <dbReference type="ARBA" id="ARBA00022989"/>
    </source>
</evidence>
<dbReference type="InterPro" id="IPR039421">
    <property type="entry name" value="Type_1_exporter"/>
</dbReference>
<feature type="transmembrane region" description="Helical" evidence="7">
    <location>
        <begin position="25"/>
        <end position="50"/>
    </location>
</feature>
<comment type="caution">
    <text evidence="10">The sequence shown here is derived from an EMBL/GenBank/DDBJ whole genome shotgun (WGS) entry which is preliminary data.</text>
</comment>
<reference evidence="10 11" key="1">
    <citation type="submission" date="2019-07" db="EMBL/GenBank/DDBJ databases">
        <title>Whole genome shotgun sequence of Cellulomonas aerilata NBRC 106308.</title>
        <authorList>
            <person name="Hosoyama A."/>
            <person name="Uohara A."/>
            <person name="Ohji S."/>
            <person name="Ichikawa N."/>
        </authorList>
    </citation>
    <scope>NUCLEOTIDE SEQUENCE [LARGE SCALE GENOMIC DNA]</scope>
    <source>
        <strain evidence="10 11">NBRC 106308</strain>
    </source>
</reference>
<dbReference type="SMART" id="SM00382">
    <property type="entry name" value="AAA"/>
    <property type="match status" value="1"/>
</dbReference>
<feature type="transmembrane region" description="Helical" evidence="7">
    <location>
        <begin position="62"/>
        <end position="80"/>
    </location>
</feature>
<dbReference type="GO" id="GO:0005524">
    <property type="term" value="F:ATP binding"/>
    <property type="evidence" value="ECO:0007669"/>
    <property type="project" value="UniProtKB-KW"/>
</dbReference>
<dbReference type="AlphaFoldDB" id="A0A512DCA3"/>
<sequence length="575" mass="59572">MTSGARDGRTGPTRAILRLVDRRRAALGVALGAGTVLSGTALLAVSGALITRASQHPEDLFVLLPLITSVRLFGISRAALRYAERLVSHDVTLRLVGSVRDRLLRALVPLAPAALSGARSGELLGRIRADVDELQGAVVRLLAPAVVALLAGGLAVAAVALVSPGLAAVHAVLLTVLGVAVPLWTRHRSRHTVTAAARAEEAFGSDLLDLVRGMADHLSGDGGRTATATLRGHIAAQGEAEHAQARTTRTAVLLRELVPGVGVVAALWLVGSDVADGRTHPALLAAAALAVLGSFEAVAGLGAAWTTAEAVRAAAHRVQALQDLRPAVTDPHDPQDLPPGTELRLEHVTFTYPGARRPALLDLDLTVAPGDKVALCGVSGAGKSTVLSLAMRSRDPDAGRVTLGGVDVRRLALDDVRRQFAWAPQSPQVLGGTLAGNLRLAGDDVTDHDLTTVLVHLGLGDVLGAVGPDGWIGESGDRLSAGERARLGLARALLSDAPVLLVDEPTAHLDRPLAAHVMRVLAADPRSVLVVSHDTELLDATWRRVDVVRPLVDVDPAPAAGARAPEVHVPDAHGT</sequence>
<feature type="transmembrane region" description="Helical" evidence="7">
    <location>
        <begin position="137"/>
        <end position="161"/>
    </location>
</feature>
<dbReference type="InterPro" id="IPR003439">
    <property type="entry name" value="ABC_transporter-like_ATP-bd"/>
</dbReference>
<dbReference type="PANTHER" id="PTHR24221">
    <property type="entry name" value="ATP-BINDING CASSETTE SUB-FAMILY B"/>
    <property type="match status" value="1"/>
</dbReference>
<dbReference type="PANTHER" id="PTHR24221:SF654">
    <property type="entry name" value="ATP-BINDING CASSETTE SUB-FAMILY B MEMBER 6"/>
    <property type="match status" value="1"/>
</dbReference>
<dbReference type="GO" id="GO:0140359">
    <property type="term" value="F:ABC-type transporter activity"/>
    <property type="evidence" value="ECO:0007669"/>
    <property type="project" value="InterPro"/>
</dbReference>
<dbReference type="GO" id="GO:0034775">
    <property type="term" value="P:glutathione transmembrane transport"/>
    <property type="evidence" value="ECO:0007669"/>
    <property type="project" value="InterPro"/>
</dbReference>
<dbReference type="Proteomes" id="UP000321181">
    <property type="component" value="Unassembled WGS sequence"/>
</dbReference>
<keyword evidence="3" id="KW-0547">Nucleotide-binding</keyword>
<dbReference type="InterPro" id="IPR027417">
    <property type="entry name" value="P-loop_NTPase"/>
</dbReference>
<dbReference type="Gene3D" id="1.20.1560.10">
    <property type="entry name" value="ABC transporter type 1, transmembrane domain"/>
    <property type="match status" value="1"/>
</dbReference>
<dbReference type="RefSeq" id="WP_146903073.1">
    <property type="nucleotide sequence ID" value="NZ_BAAARM010000003.1"/>
</dbReference>
<dbReference type="NCBIfam" id="TIGR02868">
    <property type="entry name" value="CydC"/>
    <property type="match status" value="1"/>
</dbReference>
<protein>
    <submittedName>
        <fullName evidence="10">Thiol reductant ABC exporter subunit CydC</fullName>
    </submittedName>
</protein>
<dbReference type="SUPFAM" id="SSF90123">
    <property type="entry name" value="ABC transporter transmembrane region"/>
    <property type="match status" value="1"/>
</dbReference>
<dbReference type="GO" id="GO:0016887">
    <property type="term" value="F:ATP hydrolysis activity"/>
    <property type="evidence" value="ECO:0007669"/>
    <property type="project" value="InterPro"/>
</dbReference>
<feature type="domain" description="ABC transporter" evidence="8">
    <location>
        <begin position="343"/>
        <end position="575"/>
    </location>
</feature>
<dbReference type="InterPro" id="IPR003593">
    <property type="entry name" value="AAA+_ATPase"/>
</dbReference>
<comment type="subcellular location">
    <subcellularLocation>
        <location evidence="1">Cell membrane</location>
        <topology evidence="1">Multi-pass membrane protein</topology>
    </subcellularLocation>
</comment>
<evidence type="ECO:0000256" key="7">
    <source>
        <dbReference type="SAM" id="Phobius"/>
    </source>
</evidence>
<feature type="domain" description="ABC transmembrane type-1" evidence="9">
    <location>
        <begin position="26"/>
        <end position="310"/>
    </location>
</feature>